<dbReference type="PANTHER" id="PTHR24300">
    <property type="entry name" value="CYTOCHROME P450 508A4-RELATED"/>
    <property type="match status" value="1"/>
</dbReference>
<dbReference type="GO" id="GO:0006082">
    <property type="term" value="P:organic acid metabolic process"/>
    <property type="evidence" value="ECO:0007669"/>
    <property type="project" value="TreeGrafter"/>
</dbReference>
<reference evidence="5" key="1">
    <citation type="submission" date="2021-06" db="EMBL/GenBank/DDBJ databases">
        <authorList>
            <person name="Hodson N. C."/>
            <person name="Mongue J. A."/>
            <person name="Jaron S. K."/>
        </authorList>
    </citation>
    <scope>NUCLEOTIDE SEQUENCE</scope>
</reference>
<gene>
    <name evidence="5" type="ORF">AFUS01_LOCUS9899</name>
</gene>
<protein>
    <recommendedName>
        <fullName evidence="7">Cytochrome P450</fullName>
    </recommendedName>
</protein>
<accession>A0A8J2JSF6</accession>
<organism evidence="5 6">
    <name type="scientific">Allacma fusca</name>
    <dbReference type="NCBI Taxonomy" id="39272"/>
    <lineage>
        <taxon>Eukaryota</taxon>
        <taxon>Metazoa</taxon>
        <taxon>Ecdysozoa</taxon>
        <taxon>Arthropoda</taxon>
        <taxon>Hexapoda</taxon>
        <taxon>Collembola</taxon>
        <taxon>Symphypleona</taxon>
        <taxon>Sminthuridae</taxon>
        <taxon>Allacma</taxon>
    </lineage>
</organism>
<dbReference type="AlphaFoldDB" id="A0A8J2JSF6"/>
<name>A0A8J2JSF6_9HEXA</name>
<evidence type="ECO:0000256" key="4">
    <source>
        <dbReference type="SAM" id="SignalP"/>
    </source>
</evidence>
<evidence type="ECO:0000256" key="2">
    <source>
        <dbReference type="ARBA" id="ARBA00022723"/>
    </source>
</evidence>
<comment type="caution">
    <text evidence="5">The sequence shown here is derived from an EMBL/GenBank/DDBJ whole genome shotgun (WGS) entry which is preliminary data.</text>
</comment>
<sequence>MFFWLIGIFCIAQFLYHSKRARSGGNPPPGIPFIGGLYLLFSKNVETLILNIGKKKGPVTRLNMGLHQLVFVNGASAIKEAGRSASLNGFPDVLFLKIMKERGMATPDDGKELRKFYMKNVKEFNFYGKIAEDAIHVEVSEFLDRVKAHGSRVFDAKRSFNIHTVNTMFGILFGVRMEQDDEKFQELLKMIQMYMDFPSTIGRMCFILPRLADFVPSFLSGKNFVEQFVMSFVSVVERNLEAFLRSRVPEQPRNYTDALMDKVDVTTDETSVFHSSQKTWVPFLIDVLLAAVETSSATLEWAVLFLSQFPDVQKKVHAEIDEVIGNQRHPAVSDRD</sequence>
<feature type="chain" id="PRO_5035213059" description="Cytochrome P450" evidence="4">
    <location>
        <begin position="22"/>
        <end position="336"/>
    </location>
</feature>
<keyword evidence="4" id="KW-0732">Signal</keyword>
<evidence type="ECO:0008006" key="7">
    <source>
        <dbReference type="Google" id="ProtNLM"/>
    </source>
</evidence>
<dbReference type="InterPro" id="IPR001128">
    <property type="entry name" value="Cyt_P450"/>
</dbReference>
<dbReference type="GO" id="GO:0006805">
    <property type="term" value="P:xenobiotic metabolic process"/>
    <property type="evidence" value="ECO:0007669"/>
    <property type="project" value="TreeGrafter"/>
</dbReference>
<dbReference type="Proteomes" id="UP000708208">
    <property type="component" value="Unassembled WGS sequence"/>
</dbReference>
<dbReference type="InterPro" id="IPR050182">
    <property type="entry name" value="Cytochrome_P450_fam2"/>
</dbReference>
<keyword evidence="3" id="KW-0408">Iron</keyword>
<dbReference type="PANTHER" id="PTHR24300:SF375">
    <property type="entry name" value="CYTOCHROME P450 FAMILY"/>
    <property type="match status" value="1"/>
</dbReference>
<comment type="similarity">
    <text evidence="1">Belongs to the cytochrome P450 family.</text>
</comment>
<keyword evidence="6" id="KW-1185">Reference proteome</keyword>
<feature type="signal peptide" evidence="4">
    <location>
        <begin position="1"/>
        <end position="21"/>
    </location>
</feature>
<dbReference type="GO" id="GO:0005506">
    <property type="term" value="F:iron ion binding"/>
    <property type="evidence" value="ECO:0007669"/>
    <property type="project" value="InterPro"/>
</dbReference>
<dbReference type="GO" id="GO:0020037">
    <property type="term" value="F:heme binding"/>
    <property type="evidence" value="ECO:0007669"/>
    <property type="project" value="InterPro"/>
</dbReference>
<dbReference type="GO" id="GO:0016712">
    <property type="term" value="F:oxidoreductase activity, acting on paired donors, with incorporation or reduction of molecular oxygen, reduced flavin or flavoprotein as one donor, and incorporation of one atom of oxygen"/>
    <property type="evidence" value="ECO:0007669"/>
    <property type="project" value="TreeGrafter"/>
</dbReference>
<dbReference type="EMBL" id="CAJVCH010072289">
    <property type="protein sequence ID" value="CAG7720629.1"/>
    <property type="molecule type" value="Genomic_DNA"/>
</dbReference>
<dbReference type="Pfam" id="PF00067">
    <property type="entry name" value="p450"/>
    <property type="match status" value="1"/>
</dbReference>
<dbReference type="OrthoDB" id="1055148at2759"/>
<evidence type="ECO:0000256" key="3">
    <source>
        <dbReference type="ARBA" id="ARBA00023004"/>
    </source>
</evidence>
<evidence type="ECO:0000313" key="5">
    <source>
        <dbReference type="EMBL" id="CAG7720629.1"/>
    </source>
</evidence>
<evidence type="ECO:0000256" key="1">
    <source>
        <dbReference type="ARBA" id="ARBA00010617"/>
    </source>
</evidence>
<keyword evidence="2" id="KW-0479">Metal-binding</keyword>
<proteinExistence type="inferred from homology"/>
<feature type="non-terminal residue" evidence="5">
    <location>
        <position position="1"/>
    </location>
</feature>
<evidence type="ECO:0000313" key="6">
    <source>
        <dbReference type="Proteomes" id="UP000708208"/>
    </source>
</evidence>
<dbReference type="GO" id="GO:0005737">
    <property type="term" value="C:cytoplasm"/>
    <property type="evidence" value="ECO:0007669"/>
    <property type="project" value="TreeGrafter"/>
</dbReference>